<evidence type="ECO:0000313" key="1">
    <source>
        <dbReference type="EMBL" id="MBD7945362.1"/>
    </source>
</evidence>
<name>A0ABR8RC38_9BACI</name>
<keyword evidence="2" id="KW-1185">Reference proteome</keyword>
<dbReference type="EMBL" id="JACSQO010000008">
    <property type="protein sequence ID" value="MBD7945362.1"/>
    <property type="molecule type" value="Genomic_DNA"/>
</dbReference>
<protein>
    <submittedName>
        <fullName evidence="1">DUF1700 domain-containing protein</fullName>
    </submittedName>
</protein>
<accession>A0ABR8RC38</accession>
<dbReference type="Pfam" id="PF22564">
    <property type="entry name" value="HAAS"/>
    <property type="match status" value="1"/>
</dbReference>
<gene>
    <name evidence="1" type="ORF">H9650_14645</name>
</gene>
<dbReference type="RefSeq" id="WP_186318202.1">
    <property type="nucleotide sequence ID" value="NZ_JACSQO010000008.1"/>
</dbReference>
<proteinExistence type="predicted"/>
<dbReference type="Proteomes" id="UP000640786">
    <property type="component" value="Unassembled WGS sequence"/>
</dbReference>
<sequence>MTANIYIETLEKELYMLNTKERQAIVRDFQKYFCDLLREGQTEKAIVESLGAPSYIARELLKAYSEEEMIVTEVEYEGAYI</sequence>
<organism evidence="1 2">
    <name type="scientific">Psychrobacillus faecigallinarum</name>
    <dbReference type="NCBI Taxonomy" id="2762235"/>
    <lineage>
        <taxon>Bacteria</taxon>
        <taxon>Bacillati</taxon>
        <taxon>Bacillota</taxon>
        <taxon>Bacilli</taxon>
        <taxon>Bacillales</taxon>
        <taxon>Bacillaceae</taxon>
        <taxon>Psychrobacillus</taxon>
    </lineage>
</organism>
<reference evidence="1 2" key="1">
    <citation type="submission" date="2020-08" db="EMBL/GenBank/DDBJ databases">
        <title>A Genomic Blueprint of the Chicken Gut Microbiome.</title>
        <authorList>
            <person name="Gilroy R."/>
            <person name="Ravi A."/>
            <person name="Getino M."/>
            <person name="Pursley I."/>
            <person name="Horton D.L."/>
            <person name="Alikhan N.-F."/>
            <person name="Baker D."/>
            <person name="Gharbi K."/>
            <person name="Hall N."/>
            <person name="Watson M."/>
            <person name="Adriaenssens E.M."/>
            <person name="Foster-Nyarko E."/>
            <person name="Jarju S."/>
            <person name="Secka A."/>
            <person name="Antonio M."/>
            <person name="Oren A."/>
            <person name="Chaudhuri R."/>
            <person name="La Ragione R.M."/>
            <person name="Hildebrand F."/>
            <person name="Pallen M.J."/>
        </authorList>
    </citation>
    <scope>NUCLEOTIDE SEQUENCE [LARGE SCALE GENOMIC DNA]</scope>
    <source>
        <strain evidence="1 2">Sa2BUA9</strain>
    </source>
</reference>
<evidence type="ECO:0000313" key="2">
    <source>
        <dbReference type="Proteomes" id="UP000640786"/>
    </source>
</evidence>
<comment type="caution">
    <text evidence="1">The sequence shown here is derived from an EMBL/GenBank/DDBJ whole genome shotgun (WGS) entry which is preliminary data.</text>
</comment>